<organism evidence="6 7">
    <name type="scientific">Ramazzottius varieornatus</name>
    <name type="common">Water bear</name>
    <name type="synonym">Tardigrade</name>
    <dbReference type="NCBI Taxonomy" id="947166"/>
    <lineage>
        <taxon>Eukaryota</taxon>
        <taxon>Metazoa</taxon>
        <taxon>Ecdysozoa</taxon>
        <taxon>Tardigrada</taxon>
        <taxon>Eutardigrada</taxon>
        <taxon>Parachela</taxon>
        <taxon>Hypsibioidea</taxon>
        <taxon>Ramazzottiidae</taxon>
        <taxon>Ramazzottius</taxon>
    </lineage>
</organism>
<evidence type="ECO:0000313" key="7">
    <source>
        <dbReference type="Proteomes" id="UP000186922"/>
    </source>
</evidence>
<dbReference type="SUPFAM" id="SSF54928">
    <property type="entry name" value="RNA-binding domain, RBD"/>
    <property type="match status" value="2"/>
</dbReference>
<feature type="compositionally biased region" description="Polar residues" evidence="4">
    <location>
        <begin position="1"/>
        <end position="21"/>
    </location>
</feature>
<dbReference type="PANTHER" id="PTHR48033:SF10">
    <property type="entry name" value="RNA-BINDING PROTEIN SQUID"/>
    <property type="match status" value="1"/>
</dbReference>
<dbReference type="GO" id="GO:0003723">
    <property type="term" value="F:RNA binding"/>
    <property type="evidence" value="ECO:0007669"/>
    <property type="project" value="UniProtKB-UniRule"/>
</dbReference>
<evidence type="ECO:0000256" key="4">
    <source>
        <dbReference type="SAM" id="MobiDB-lite"/>
    </source>
</evidence>
<dbReference type="EMBL" id="BDGG01000008">
    <property type="protein sequence ID" value="GAV02074.1"/>
    <property type="molecule type" value="Genomic_DNA"/>
</dbReference>
<comment type="caution">
    <text evidence="6">The sequence shown here is derived from an EMBL/GenBank/DDBJ whole genome shotgun (WGS) entry which is preliminary data.</text>
</comment>
<dbReference type="Pfam" id="PF00076">
    <property type="entry name" value="RRM_1"/>
    <property type="match status" value="2"/>
</dbReference>
<name>A0A1D1VSZ3_RAMVA</name>
<dbReference type="AlphaFoldDB" id="A0A1D1VSZ3"/>
<dbReference type="InterPro" id="IPR000504">
    <property type="entry name" value="RRM_dom"/>
</dbReference>
<evidence type="ECO:0000256" key="3">
    <source>
        <dbReference type="PROSITE-ProRule" id="PRU00176"/>
    </source>
</evidence>
<dbReference type="SMART" id="SM00360">
    <property type="entry name" value="RRM"/>
    <property type="match status" value="2"/>
</dbReference>
<comment type="subcellular location">
    <subcellularLocation>
        <location evidence="1">Nucleus</location>
    </subcellularLocation>
</comment>
<dbReference type="PANTHER" id="PTHR48033">
    <property type="entry name" value="RNA-BINDING (RRM/RBD/RNP MOTIFS) FAMILY PROTEIN"/>
    <property type="match status" value="1"/>
</dbReference>
<feature type="region of interest" description="Disordered" evidence="4">
    <location>
        <begin position="1"/>
        <end position="24"/>
    </location>
</feature>
<feature type="region of interest" description="Disordered" evidence="4">
    <location>
        <begin position="312"/>
        <end position="344"/>
    </location>
</feature>
<reference evidence="6 7" key="1">
    <citation type="journal article" date="2016" name="Nat. Commun.">
        <title>Extremotolerant tardigrade genome and improved radiotolerance of human cultured cells by tardigrade-unique protein.</title>
        <authorList>
            <person name="Hashimoto T."/>
            <person name="Horikawa D.D."/>
            <person name="Saito Y."/>
            <person name="Kuwahara H."/>
            <person name="Kozuka-Hata H."/>
            <person name="Shin-I T."/>
            <person name="Minakuchi Y."/>
            <person name="Ohishi K."/>
            <person name="Motoyama A."/>
            <person name="Aizu T."/>
            <person name="Enomoto A."/>
            <person name="Kondo K."/>
            <person name="Tanaka S."/>
            <person name="Hara Y."/>
            <person name="Koshikawa S."/>
            <person name="Sagara H."/>
            <person name="Miura T."/>
            <person name="Yokobori S."/>
            <person name="Miyagawa K."/>
            <person name="Suzuki Y."/>
            <person name="Kubo T."/>
            <person name="Oyama M."/>
            <person name="Kohara Y."/>
            <person name="Fujiyama A."/>
            <person name="Arakawa K."/>
            <person name="Katayama T."/>
            <person name="Toyoda A."/>
            <person name="Kunieda T."/>
        </authorList>
    </citation>
    <scope>NUCLEOTIDE SEQUENCE [LARGE SCALE GENOMIC DNA]</scope>
    <source>
        <strain evidence="6 7">YOKOZUNA-1</strain>
    </source>
</reference>
<gene>
    <name evidence="6" type="primary">RvY_12685-1</name>
    <name evidence="6" type="synonym">RvY_12685.1</name>
    <name evidence="6" type="ORF">RvY_12685</name>
</gene>
<evidence type="ECO:0000313" key="6">
    <source>
        <dbReference type="EMBL" id="GAV02074.1"/>
    </source>
</evidence>
<protein>
    <recommendedName>
        <fullName evidence="5">RRM domain-containing protein</fullName>
    </recommendedName>
</protein>
<dbReference type="PROSITE" id="PS50102">
    <property type="entry name" value="RRM"/>
    <property type="match status" value="2"/>
</dbReference>
<keyword evidence="2" id="KW-0539">Nucleus</keyword>
<dbReference type="Proteomes" id="UP000186922">
    <property type="component" value="Unassembled WGS sequence"/>
</dbReference>
<keyword evidence="7" id="KW-1185">Reference proteome</keyword>
<dbReference type="GO" id="GO:0010468">
    <property type="term" value="P:regulation of gene expression"/>
    <property type="evidence" value="ECO:0007669"/>
    <property type="project" value="TreeGrafter"/>
</dbReference>
<evidence type="ECO:0000256" key="2">
    <source>
        <dbReference type="ARBA" id="ARBA00023242"/>
    </source>
</evidence>
<dbReference type="GO" id="GO:0000785">
    <property type="term" value="C:chromatin"/>
    <property type="evidence" value="ECO:0007669"/>
    <property type="project" value="TreeGrafter"/>
</dbReference>
<sequence length="344" mass="36759">MAYANGSSNGIKMENGSSGDQITEDPIDKRKAFVGGLTPDTTEEDLKTYFGTYGEVQHAVVKRDPASGRSRCFAFVTFAYADGLTKCCQQSTHTLKGKKIDPKPAEPRPGDEQVTKIFVGGIDTSMEEEELKAHFEKHGRVKNIEWPKDRLRDGAKKNFAFVEFEDAKVVEELVKIPKQQVGSRQCDIRKAVPAQQKQPHQYHAQADPYGSAYGGYSSYGAGAYGGGYGAAAAYDPTYASYYASQGYDQSAYAGYAAADPNAAATAAYAGYPGYDQYGNYDYSQAGYGAADPNAAYGASAGYAARGAVRPRGGGPMTRGATRPGGFAGAGARGASRGYHPYRRA</sequence>
<evidence type="ECO:0000256" key="1">
    <source>
        <dbReference type="ARBA" id="ARBA00004123"/>
    </source>
</evidence>
<keyword evidence="3" id="KW-0694">RNA-binding</keyword>
<dbReference type="InterPro" id="IPR012677">
    <property type="entry name" value="Nucleotide-bd_a/b_plait_sf"/>
</dbReference>
<feature type="domain" description="RRM" evidence="5">
    <location>
        <begin position="30"/>
        <end position="112"/>
    </location>
</feature>
<dbReference type="OrthoDB" id="1875751at2759"/>
<feature type="domain" description="RRM" evidence="5">
    <location>
        <begin position="115"/>
        <end position="193"/>
    </location>
</feature>
<dbReference type="GO" id="GO:0005654">
    <property type="term" value="C:nucleoplasm"/>
    <property type="evidence" value="ECO:0007669"/>
    <property type="project" value="TreeGrafter"/>
</dbReference>
<proteinExistence type="predicted"/>
<dbReference type="STRING" id="947166.A0A1D1VSZ3"/>
<dbReference type="InterPro" id="IPR035979">
    <property type="entry name" value="RBD_domain_sf"/>
</dbReference>
<dbReference type="Gene3D" id="3.30.70.330">
    <property type="match status" value="2"/>
</dbReference>
<accession>A0A1D1VSZ3</accession>
<evidence type="ECO:0000259" key="5">
    <source>
        <dbReference type="PROSITE" id="PS50102"/>
    </source>
</evidence>